<evidence type="ECO:0000256" key="2">
    <source>
        <dbReference type="ARBA" id="ARBA00023172"/>
    </source>
</evidence>
<dbReference type="InterPro" id="IPR001279">
    <property type="entry name" value="Metallo-B-lactamas"/>
</dbReference>
<keyword evidence="2" id="KW-0233">DNA recombination</keyword>
<dbReference type="Gene3D" id="1.10.443.10">
    <property type="entry name" value="Intergrase catalytic core"/>
    <property type="match status" value="1"/>
</dbReference>
<dbReference type="InterPro" id="IPR036866">
    <property type="entry name" value="RibonucZ/Hydroxyglut_hydro"/>
</dbReference>
<dbReference type="SUPFAM" id="SSF56349">
    <property type="entry name" value="DNA breaking-rejoining enzymes"/>
    <property type="match status" value="1"/>
</dbReference>
<dbReference type="Pfam" id="PF12706">
    <property type="entry name" value="Lactamase_B_2"/>
    <property type="match status" value="1"/>
</dbReference>
<dbReference type="InterPro" id="IPR010998">
    <property type="entry name" value="Integrase_recombinase_N"/>
</dbReference>
<dbReference type="GO" id="GO:0015074">
    <property type="term" value="P:DNA integration"/>
    <property type="evidence" value="ECO:0007669"/>
    <property type="project" value="InterPro"/>
</dbReference>
<evidence type="ECO:0000313" key="6">
    <source>
        <dbReference type="Proteomes" id="UP000650533"/>
    </source>
</evidence>
<protein>
    <submittedName>
        <fullName evidence="5">Reverse transcriptase (RNA-dependent DNA polymerase) domain-containing protein</fullName>
    </submittedName>
</protein>
<dbReference type="CDD" id="cd16279">
    <property type="entry name" value="metallo-hydrolase-like_MBL-fold"/>
    <property type="match status" value="1"/>
</dbReference>
<evidence type="ECO:0000259" key="4">
    <source>
        <dbReference type="Pfam" id="PF12706"/>
    </source>
</evidence>
<dbReference type="SUPFAM" id="SSF47823">
    <property type="entry name" value="lambda integrase-like, N-terminal domain"/>
    <property type="match status" value="1"/>
</dbReference>
<dbReference type="GO" id="GO:0003677">
    <property type="term" value="F:DNA binding"/>
    <property type="evidence" value="ECO:0007669"/>
    <property type="project" value="UniProtKB-KW"/>
</dbReference>
<dbReference type="Gene3D" id="1.10.150.130">
    <property type="match status" value="1"/>
</dbReference>
<gene>
    <name evidence="5" type="ORF">RhiXN_09872</name>
</gene>
<evidence type="ECO:0000256" key="1">
    <source>
        <dbReference type="ARBA" id="ARBA00023125"/>
    </source>
</evidence>
<keyword evidence="5" id="KW-0808">Transferase</keyword>
<dbReference type="GO" id="GO:0003964">
    <property type="term" value="F:RNA-directed DNA polymerase activity"/>
    <property type="evidence" value="ECO:0007669"/>
    <property type="project" value="UniProtKB-KW"/>
</dbReference>
<accession>A0A8H8NZ92</accession>
<dbReference type="InterPro" id="IPR011010">
    <property type="entry name" value="DNA_brk_join_enz"/>
</dbReference>
<keyword evidence="5" id="KW-0548">Nucleotidyltransferase</keyword>
<feature type="region of interest" description="Disordered" evidence="3">
    <location>
        <begin position="24"/>
        <end position="62"/>
    </location>
</feature>
<dbReference type="SUPFAM" id="SSF56281">
    <property type="entry name" value="Metallo-hydrolase/oxidoreductase"/>
    <property type="match status" value="1"/>
</dbReference>
<dbReference type="GO" id="GO:0006310">
    <property type="term" value="P:DNA recombination"/>
    <property type="evidence" value="ECO:0007669"/>
    <property type="project" value="UniProtKB-KW"/>
</dbReference>
<proteinExistence type="predicted"/>
<evidence type="ECO:0000313" key="5">
    <source>
        <dbReference type="EMBL" id="QRW22285.1"/>
    </source>
</evidence>
<dbReference type="PANTHER" id="PTHR42663">
    <property type="entry name" value="HYDROLASE C777.06C-RELATED-RELATED"/>
    <property type="match status" value="1"/>
</dbReference>
<dbReference type="RefSeq" id="XP_043182522.1">
    <property type="nucleotide sequence ID" value="XM_043329688.1"/>
</dbReference>
<evidence type="ECO:0000256" key="3">
    <source>
        <dbReference type="SAM" id="MobiDB-lite"/>
    </source>
</evidence>
<name>A0A8H8NZ92_9AGAM</name>
<feature type="domain" description="Metallo-beta-lactamase" evidence="4">
    <location>
        <begin position="533"/>
        <end position="751"/>
    </location>
</feature>
<dbReference type="EMBL" id="CP059665">
    <property type="protein sequence ID" value="QRW22285.1"/>
    <property type="molecule type" value="Genomic_DNA"/>
</dbReference>
<dbReference type="Proteomes" id="UP000650533">
    <property type="component" value="Chromosome 8"/>
</dbReference>
<feature type="compositionally biased region" description="Low complexity" evidence="3">
    <location>
        <begin position="37"/>
        <end position="52"/>
    </location>
</feature>
<dbReference type="InterPro" id="IPR013762">
    <property type="entry name" value="Integrase-like_cat_sf"/>
</dbReference>
<dbReference type="AlphaFoldDB" id="A0A8H8NZ92"/>
<organism evidence="5 6">
    <name type="scientific">Rhizoctonia solani</name>
    <dbReference type="NCBI Taxonomy" id="456999"/>
    <lineage>
        <taxon>Eukaryota</taxon>
        <taxon>Fungi</taxon>
        <taxon>Dikarya</taxon>
        <taxon>Basidiomycota</taxon>
        <taxon>Agaricomycotina</taxon>
        <taxon>Agaricomycetes</taxon>
        <taxon>Cantharellales</taxon>
        <taxon>Ceratobasidiaceae</taxon>
        <taxon>Rhizoctonia</taxon>
    </lineage>
</organism>
<keyword evidence="1" id="KW-0238">DNA-binding</keyword>
<reference evidence="5" key="1">
    <citation type="submission" date="2020-05" db="EMBL/GenBank/DDBJ databases">
        <title>Evolutionary and genomic comparisons of hybrid uninucleate and nonhybrid Rhizoctonia fungi.</title>
        <authorList>
            <person name="Li C."/>
            <person name="Chen X."/>
        </authorList>
    </citation>
    <scope>NUCLEOTIDE SEQUENCE</scope>
    <source>
        <strain evidence="5">AG-1 IA</strain>
    </source>
</reference>
<dbReference type="PANTHER" id="PTHR42663:SF6">
    <property type="entry name" value="HYDROLASE C777.06C-RELATED"/>
    <property type="match status" value="1"/>
</dbReference>
<keyword evidence="5" id="KW-0695">RNA-directed DNA polymerase</keyword>
<dbReference type="GeneID" id="67032151"/>
<dbReference type="Gene3D" id="3.60.15.10">
    <property type="entry name" value="Ribonuclease Z/Hydroxyacylglutathione hydrolase-like"/>
    <property type="match status" value="1"/>
</dbReference>
<sequence>MSVFESIAHTQAALRLELLYPDATKSPSHHTRTGVGRSHPTAPSSSPSTSRRSQGHSKSLSVPRFAPYSLTPAVSGSHARFSASTSMKLKMALDNGLAKRTQKNYGSFISQFQSFCKAERVEETAMFPADEQVLCAFIGSFTGEKSGSTANAAVAALKAWHRLHGMDWNGGYLLSHVVKGVANLAPHSSRRTPRPPISIAMLHKLRAHLSMQSPFDIAVFAAALTAFWGQCRLGELLGSSRLRHDPLATPSRSSISLPPSPRLQDPSASMTLHLPRTKTHQITGEHVHLASQRDGLSPITAMVAHLRANASIPGSHHIFAYSTRDGSIRCLTREDFLVRCNEVWITEGHPSVFGHSFRIGGTHAYLTAGVPSDVVKKMGRWSSDAFLRYWRSMDKIINIYAKDISGSPRVSADHQPMPATHWGAAPARTRCVRAQTRLPPLAPFVLAPAPPASSSRSRSLGELARWLGPGGTPVRRTASPAPTPCVYRSGSYAHLLSPYHTCGSASQPSGWKNKRRNTGAIVRTRSTTGVERVIVIDVGKTFLSAALELFPRHDLRQIDAVLLTHGHADAINGLDDLRCWTLGENRIQDYIDVYLSEATMNDVKRGFPYLVSKDFATGSGHIPQFKWHIIESNRPLRLDGVDFDITPIDVHHGNLPIPQHSLLLDTSVSPIPEPYLCFGFIFGSIMVYMSDVSNIPDNTWDVIEACGGLGPYPYQLFAVDCLTLRSLTAHFGVKDAIDAAVRLNAHRTCLFGFGHEIPHDVWDIIGRRVACEDVGTVWPSAQKALDYLSRVGVQQKQDIRISPVYDGELFRVLDGQPSDTKS</sequence>
<dbReference type="KEGG" id="rsx:RhiXN_09872"/>